<organism evidence="2 3">
    <name type="scientific">Sphingomonas canadensis</name>
    <dbReference type="NCBI Taxonomy" id="1219257"/>
    <lineage>
        <taxon>Bacteria</taxon>
        <taxon>Pseudomonadati</taxon>
        <taxon>Pseudomonadota</taxon>
        <taxon>Alphaproteobacteria</taxon>
        <taxon>Sphingomonadales</taxon>
        <taxon>Sphingomonadaceae</taxon>
        <taxon>Sphingomonas</taxon>
    </lineage>
</organism>
<gene>
    <name evidence="2" type="ORF">ACFQ1E_13185</name>
</gene>
<comment type="caution">
    <text evidence="2">The sequence shown here is derived from an EMBL/GenBank/DDBJ whole genome shotgun (WGS) entry which is preliminary data.</text>
</comment>
<reference evidence="3" key="1">
    <citation type="journal article" date="2019" name="Int. J. Syst. Evol. Microbiol.">
        <title>The Global Catalogue of Microorganisms (GCM) 10K type strain sequencing project: providing services to taxonomists for standard genome sequencing and annotation.</title>
        <authorList>
            <consortium name="The Broad Institute Genomics Platform"/>
            <consortium name="The Broad Institute Genome Sequencing Center for Infectious Disease"/>
            <person name="Wu L."/>
            <person name="Ma J."/>
        </authorList>
    </citation>
    <scope>NUCLEOTIDE SEQUENCE [LARGE SCALE GENOMIC DNA]</scope>
    <source>
        <strain evidence="3">CCUG 62982</strain>
    </source>
</reference>
<proteinExistence type="predicted"/>
<protein>
    <submittedName>
        <fullName evidence="2">DUF4166 domain-containing protein</fullName>
    </submittedName>
</protein>
<evidence type="ECO:0000313" key="3">
    <source>
        <dbReference type="Proteomes" id="UP001596977"/>
    </source>
</evidence>
<dbReference type="RefSeq" id="WP_264944947.1">
    <property type="nucleotide sequence ID" value="NZ_JAPDRA010000006.1"/>
</dbReference>
<keyword evidence="3" id="KW-1185">Reference proteome</keyword>
<accession>A0ABW3H918</accession>
<dbReference type="Proteomes" id="UP001596977">
    <property type="component" value="Unassembled WGS sequence"/>
</dbReference>
<dbReference type="EMBL" id="JBHTJG010000006">
    <property type="protein sequence ID" value="MFD0947297.1"/>
    <property type="molecule type" value="Genomic_DNA"/>
</dbReference>
<feature type="domain" description="DUF4166" evidence="1">
    <location>
        <begin position="49"/>
        <end position="228"/>
    </location>
</feature>
<evidence type="ECO:0000259" key="1">
    <source>
        <dbReference type="Pfam" id="PF13761"/>
    </source>
</evidence>
<name>A0ABW3H918_9SPHN</name>
<dbReference type="InterPro" id="IPR025311">
    <property type="entry name" value="DUF4166"/>
</dbReference>
<evidence type="ECO:0000313" key="2">
    <source>
        <dbReference type="EMBL" id="MFD0947297.1"/>
    </source>
</evidence>
<sequence length="235" mass="26147">MGAQATGWQGEWWSEPVRRRCRSWHRPAVRTDGDAPFRRLLGDTRWALLPPAVRRRFARHVAAGACVTYAGQVTECRMRGAGWLLAQACRLIGAPLPLGTDTGVAASVTVTGAEDGKGQYWMRQYGRAHGFPQVIHSCKRFAGPTGLEEYLGLGIGIALRLDAADGSLLFLGDHYFLQLGRWRLRLPRWLEPGRLVIGHVDLGAGRFAFTLDLIHPWLGELVHQLAVFEDEEGER</sequence>
<dbReference type="Pfam" id="PF13761">
    <property type="entry name" value="DUF4166"/>
    <property type="match status" value="1"/>
</dbReference>